<evidence type="ECO:0000256" key="1">
    <source>
        <dbReference type="ARBA" id="ARBA00001974"/>
    </source>
</evidence>
<dbReference type="Pfam" id="PF13434">
    <property type="entry name" value="Lys_Orn_oxgnase"/>
    <property type="match status" value="1"/>
</dbReference>
<evidence type="ECO:0000313" key="8">
    <source>
        <dbReference type="EMBL" id="AKG47065.1"/>
    </source>
</evidence>
<keyword evidence="8" id="KW-0614">Plasmid</keyword>
<sequence length="136" mass="15968">MKKSVDFIGVGTGPFNLSIAALSHQIEELDCLFFDEHPHFSWHPGMLVPDCHMQTVFLKDLVSAVAPTNPYSFVNYLVKHKKFYRFLTSRLRTVSREEFSDYLRWAAEDMNNLYFSHTVENIDFDKKRRLFLVQTS</sequence>
<reference evidence="8" key="1">
    <citation type="submission" date="2014-11" db="EMBL/GenBank/DDBJ databases">
        <title>Complete sequence of the conjugative pEC598 plasmid of avian pathogenic Escherichia coli QT598.</title>
        <authorList>
            <person name="Garenaux A."/>
            <person name="Veyrier F."/>
            <person name="Dozois C."/>
        </authorList>
    </citation>
    <scope>NUCLEOTIDE SEQUENCE</scope>
    <source>
        <strain evidence="8">QT598</strain>
        <plasmid evidence="8">pEC598</plasmid>
    </source>
</reference>
<dbReference type="PANTHER" id="PTHR42802">
    <property type="entry name" value="MONOOXYGENASE"/>
    <property type="match status" value="1"/>
</dbReference>
<name>A0A3S6C7J6_ECOLX</name>
<dbReference type="GO" id="GO:0016491">
    <property type="term" value="F:oxidoreductase activity"/>
    <property type="evidence" value="ECO:0007669"/>
    <property type="project" value="UniProtKB-KW"/>
</dbReference>
<evidence type="ECO:0000256" key="6">
    <source>
        <dbReference type="ARBA" id="ARBA00022857"/>
    </source>
</evidence>
<proteinExistence type="inferred from homology"/>
<keyword evidence="6" id="KW-0521">NADP</keyword>
<comment type="cofactor">
    <cofactor evidence="1">
        <name>FAD</name>
        <dbReference type="ChEBI" id="CHEBI:57692"/>
    </cofactor>
</comment>
<organism evidence="8">
    <name type="scientific">Escherichia coli</name>
    <dbReference type="NCBI Taxonomy" id="562"/>
    <lineage>
        <taxon>Bacteria</taxon>
        <taxon>Pseudomonadati</taxon>
        <taxon>Pseudomonadota</taxon>
        <taxon>Gammaproteobacteria</taxon>
        <taxon>Enterobacterales</taxon>
        <taxon>Enterobacteriaceae</taxon>
        <taxon>Escherichia</taxon>
    </lineage>
</organism>
<dbReference type="InterPro" id="IPR036188">
    <property type="entry name" value="FAD/NAD-bd_sf"/>
</dbReference>
<comment type="pathway">
    <text evidence="2">Siderophore biosynthesis.</text>
</comment>
<dbReference type="AlphaFoldDB" id="A0A3S6C7J6"/>
<dbReference type="PANTHER" id="PTHR42802:SF1">
    <property type="entry name" value="L-ORNITHINE N(5)-MONOOXYGENASE"/>
    <property type="match status" value="1"/>
</dbReference>
<evidence type="ECO:0000256" key="3">
    <source>
        <dbReference type="ARBA" id="ARBA00007588"/>
    </source>
</evidence>
<comment type="similarity">
    <text evidence="3">Belongs to the lysine N(6)-hydroxylase/L-ornithine N(5)-oxygenase family.</text>
</comment>
<dbReference type="EMBL" id="KP119165">
    <property type="protein sequence ID" value="AKG47065.1"/>
    <property type="molecule type" value="Genomic_DNA"/>
</dbReference>
<dbReference type="InterPro" id="IPR025700">
    <property type="entry name" value="Lys/Orn_oxygenase"/>
</dbReference>
<evidence type="ECO:0000256" key="4">
    <source>
        <dbReference type="ARBA" id="ARBA00022630"/>
    </source>
</evidence>
<geneLocation type="plasmid" evidence="8">
    <name>pEC598</name>
</geneLocation>
<keyword evidence="7" id="KW-0560">Oxidoreductase</keyword>
<evidence type="ECO:0000256" key="7">
    <source>
        <dbReference type="ARBA" id="ARBA00023002"/>
    </source>
</evidence>
<evidence type="ECO:0000256" key="2">
    <source>
        <dbReference type="ARBA" id="ARBA00004924"/>
    </source>
</evidence>
<accession>A0A3S6C7J6</accession>
<evidence type="ECO:0008006" key="9">
    <source>
        <dbReference type="Google" id="ProtNLM"/>
    </source>
</evidence>
<protein>
    <recommendedName>
        <fullName evidence="9">L-lysine N(6)-monooxygenase (NADPH)</fullName>
    </recommendedName>
</protein>
<keyword evidence="5" id="KW-0274">FAD</keyword>
<keyword evidence="4" id="KW-0285">Flavoprotein</keyword>
<dbReference type="SUPFAM" id="SSF51905">
    <property type="entry name" value="FAD/NAD(P)-binding domain"/>
    <property type="match status" value="1"/>
</dbReference>
<evidence type="ECO:0000256" key="5">
    <source>
        <dbReference type="ARBA" id="ARBA00022827"/>
    </source>
</evidence>
<dbReference type="Gene3D" id="3.50.50.60">
    <property type="entry name" value="FAD/NAD(P)-binding domain"/>
    <property type="match status" value="1"/>
</dbReference>